<proteinExistence type="predicted"/>
<dbReference type="PROSITE" id="PS51257">
    <property type="entry name" value="PROKAR_LIPOPROTEIN"/>
    <property type="match status" value="1"/>
</dbReference>
<name>A0A6L8V393_9BACL</name>
<dbReference type="AlphaFoldDB" id="A0A6L8V393"/>
<accession>A0A6L8V393</accession>
<keyword evidence="3" id="KW-1185">Reference proteome</keyword>
<dbReference type="Proteomes" id="UP000481087">
    <property type="component" value="Unassembled WGS sequence"/>
</dbReference>
<sequence>MMMKILNVLLVMAACFFLFFMAFEAEPPGEHADPNPMKQNQTQFARIQQSYYAEDVNK</sequence>
<feature type="chain" id="PRO_5039306859" evidence="1">
    <location>
        <begin position="25"/>
        <end position="58"/>
    </location>
</feature>
<evidence type="ECO:0000313" key="2">
    <source>
        <dbReference type="EMBL" id="MZQ84933.1"/>
    </source>
</evidence>
<organism evidence="2 3">
    <name type="scientific">Paenibacillus silvestris</name>
    <dbReference type="NCBI Taxonomy" id="2606219"/>
    <lineage>
        <taxon>Bacteria</taxon>
        <taxon>Bacillati</taxon>
        <taxon>Bacillota</taxon>
        <taxon>Bacilli</taxon>
        <taxon>Bacillales</taxon>
        <taxon>Paenibacillaceae</taxon>
        <taxon>Paenibacillus</taxon>
    </lineage>
</organism>
<feature type="signal peptide" evidence="1">
    <location>
        <begin position="1"/>
        <end position="24"/>
    </location>
</feature>
<evidence type="ECO:0000256" key="1">
    <source>
        <dbReference type="SAM" id="SignalP"/>
    </source>
</evidence>
<comment type="caution">
    <text evidence="2">The sequence shown here is derived from an EMBL/GenBank/DDBJ whole genome shotgun (WGS) entry which is preliminary data.</text>
</comment>
<protein>
    <submittedName>
        <fullName evidence="2">Uncharacterized protein</fullName>
    </submittedName>
</protein>
<gene>
    <name evidence="2" type="ORF">GQF01_22740</name>
</gene>
<reference evidence="2 3" key="1">
    <citation type="submission" date="2019-12" db="EMBL/GenBank/DDBJ databases">
        <title>Paenibacillus sp. nov. sp. isolated from soil.</title>
        <authorList>
            <person name="Kim J."/>
            <person name="Jeong S.E."/>
            <person name="Jung H.S."/>
            <person name="Jeon C.O."/>
        </authorList>
    </citation>
    <scope>NUCLEOTIDE SEQUENCE [LARGE SCALE GENOMIC DNA]</scope>
    <source>
        <strain evidence="2 3">5J-6</strain>
    </source>
</reference>
<evidence type="ECO:0000313" key="3">
    <source>
        <dbReference type="Proteomes" id="UP000481087"/>
    </source>
</evidence>
<dbReference type="EMBL" id="WTUZ01000022">
    <property type="protein sequence ID" value="MZQ84933.1"/>
    <property type="molecule type" value="Genomic_DNA"/>
</dbReference>
<keyword evidence="1" id="KW-0732">Signal</keyword>